<dbReference type="Pfam" id="PF00653">
    <property type="entry name" value="BIR"/>
    <property type="match status" value="1"/>
</dbReference>
<dbReference type="PROSITE" id="PS50143">
    <property type="entry name" value="BIR_REPEAT_2"/>
    <property type="match status" value="1"/>
</dbReference>
<dbReference type="Proteomes" id="UP000005408">
    <property type="component" value="Unassembled WGS sequence"/>
</dbReference>
<dbReference type="InterPro" id="IPR001370">
    <property type="entry name" value="BIR_rpt"/>
</dbReference>
<dbReference type="EnsemblMetazoa" id="G17940.4">
    <property type="protein sequence ID" value="G17940.4:cds"/>
    <property type="gene ID" value="G17940"/>
</dbReference>
<dbReference type="Pfam" id="PF13920">
    <property type="entry name" value="zf-C3HC4_3"/>
    <property type="match status" value="1"/>
</dbReference>
<name>A0A8W8JDX2_MAGGI</name>
<evidence type="ECO:0000256" key="2">
    <source>
        <dbReference type="ARBA" id="ARBA00022723"/>
    </source>
</evidence>
<dbReference type="SMART" id="SM00238">
    <property type="entry name" value="BIR"/>
    <property type="match status" value="1"/>
</dbReference>
<evidence type="ECO:0000256" key="1">
    <source>
        <dbReference type="ARBA" id="ARBA00006672"/>
    </source>
</evidence>
<dbReference type="EnsemblMetazoa" id="G17940.1">
    <property type="protein sequence ID" value="G17940.1:cds"/>
    <property type="gene ID" value="G17940"/>
</dbReference>
<dbReference type="GO" id="GO:0005737">
    <property type="term" value="C:cytoplasm"/>
    <property type="evidence" value="ECO:0007669"/>
    <property type="project" value="TreeGrafter"/>
</dbReference>
<protein>
    <recommendedName>
        <fullName evidence="7">RING-type domain-containing protein</fullName>
    </recommendedName>
</protein>
<dbReference type="InterPro" id="IPR050784">
    <property type="entry name" value="IAP"/>
</dbReference>
<evidence type="ECO:0000313" key="9">
    <source>
        <dbReference type="Proteomes" id="UP000005408"/>
    </source>
</evidence>
<evidence type="ECO:0000313" key="8">
    <source>
        <dbReference type="EnsemblMetazoa" id="G17940.4:cds"/>
    </source>
</evidence>
<evidence type="ECO:0000256" key="3">
    <source>
        <dbReference type="ARBA" id="ARBA00022771"/>
    </source>
</evidence>
<dbReference type="OMA" id="VEHARWM"/>
<dbReference type="CDD" id="cd00022">
    <property type="entry name" value="BIR"/>
    <property type="match status" value="1"/>
</dbReference>
<dbReference type="GO" id="GO:0043066">
    <property type="term" value="P:negative regulation of apoptotic process"/>
    <property type="evidence" value="ECO:0007669"/>
    <property type="project" value="TreeGrafter"/>
</dbReference>
<dbReference type="GO" id="GO:0061630">
    <property type="term" value="F:ubiquitin protein ligase activity"/>
    <property type="evidence" value="ECO:0007669"/>
    <property type="project" value="TreeGrafter"/>
</dbReference>
<dbReference type="PANTHER" id="PTHR10044:SF139">
    <property type="entry name" value="DEATH-ASSOCIATED INHIBITOR OF APOPTOSIS 2"/>
    <property type="match status" value="1"/>
</dbReference>
<accession>A0A8W8JDX2</accession>
<sequence>MIVARRNGNLTSPLDGYRENSRFLTKSRTTSAKYPGYSRQSARAQTFASWPLKEQARKLSEAGFFSAQLDDLVRCFQCGVGLRNWDPEDEPWVEHARWMPLCPFVVANNSMEFIERVQEAVRQNESNAVNATTDMSAKDDSEQDCPPTNAKKAHEEYEYPESTYEKNPLLTNAAQSVLEFGYLPKTIKEAINNIIGNIGGWKNLTGALIMEEIFRLEDNGYLLSQKPVNRKHMSNDEVKKENELMKEAQMCKICCEEKVSIVFLPCGHLVSCAQCAPALKKCPMCRKPIKGSTKVTFGS</sequence>
<dbReference type="PANTHER" id="PTHR10044">
    <property type="entry name" value="INHIBITOR OF APOPTOSIS"/>
    <property type="match status" value="1"/>
</dbReference>
<evidence type="ECO:0000256" key="6">
    <source>
        <dbReference type="SAM" id="MobiDB-lite"/>
    </source>
</evidence>
<dbReference type="OrthoDB" id="297881at2759"/>
<dbReference type="SMART" id="SM00184">
    <property type="entry name" value="RING"/>
    <property type="match status" value="1"/>
</dbReference>
<dbReference type="Gene3D" id="1.10.533.10">
    <property type="entry name" value="Death Domain, Fas"/>
    <property type="match status" value="1"/>
</dbReference>
<dbReference type="AlphaFoldDB" id="A0A8W8JDX2"/>
<keyword evidence="2" id="KW-0479">Metal-binding</keyword>
<dbReference type="Gene3D" id="1.10.1170.10">
    <property type="entry name" value="Inhibitor Of Apoptosis Protein (2mihbC-IAP-1), Chain A"/>
    <property type="match status" value="2"/>
</dbReference>
<dbReference type="EnsemblMetazoa" id="G17940.3">
    <property type="protein sequence ID" value="G17940.3:cds"/>
    <property type="gene ID" value="G17940"/>
</dbReference>
<dbReference type="GO" id="GO:0043027">
    <property type="term" value="F:cysteine-type endopeptidase inhibitor activity involved in apoptotic process"/>
    <property type="evidence" value="ECO:0007669"/>
    <property type="project" value="TreeGrafter"/>
</dbReference>
<organism evidence="8 9">
    <name type="scientific">Magallana gigas</name>
    <name type="common">Pacific oyster</name>
    <name type="synonym">Crassostrea gigas</name>
    <dbReference type="NCBI Taxonomy" id="29159"/>
    <lineage>
        <taxon>Eukaryota</taxon>
        <taxon>Metazoa</taxon>
        <taxon>Spiralia</taxon>
        <taxon>Lophotrochozoa</taxon>
        <taxon>Mollusca</taxon>
        <taxon>Bivalvia</taxon>
        <taxon>Autobranchia</taxon>
        <taxon>Pteriomorphia</taxon>
        <taxon>Ostreida</taxon>
        <taxon>Ostreoidea</taxon>
        <taxon>Ostreidae</taxon>
        <taxon>Magallana</taxon>
    </lineage>
</organism>
<dbReference type="PROSITE" id="PS50089">
    <property type="entry name" value="ZF_RING_2"/>
    <property type="match status" value="1"/>
</dbReference>
<comment type="similarity">
    <text evidence="1">Belongs to the IAP family.</text>
</comment>
<evidence type="ECO:0000259" key="7">
    <source>
        <dbReference type="PROSITE" id="PS50089"/>
    </source>
</evidence>
<keyword evidence="9" id="KW-1185">Reference proteome</keyword>
<feature type="domain" description="RING-type" evidence="7">
    <location>
        <begin position="251"/>
        <end position="286"/>
    </location>
</feature>
<dbReference type="GO" id="GO:0005634">
    <property type="term" value="C:nucleus"/>
    <property type="evidence" value="ECO:0007669"/>
    <property type="project" value="TreeGrafter"/>
</dbReference>
<keyword evidence="4" id="KW-0862">Zinc</keyword>
<evidence type="ECO:0000256" key="5">
    <source>
        <dbReference type="PROSITE-ProRule" id="PRU00175"/>
    </source>
</evidence>
<evidence type="ECO:0000256" key="4">
    <source>
        <dbReference type="ARBA" id="ARBA00022833"/>
    </source>
</evidence>
<dbReference type="GO" id="GO:0031398">
    <property type="term" value="P:positive regulation of protein ubiquitination"/>
    <property type="evidence" value="ECO:0007669"/>
    <property type="project" value="TreeGrafter"/>
</dbReference>
<proteinExistence type="inferred from homology"/>
<dbReference type="InterPro" id="IPR011029">
    <property type="entry name" value="DEATH-like_dom_sf"/>
</dbReference>
<dbReference type="SUPFAM" id="SSF57924">
    <property type="entry name" value="Inhibitor of apoptosis (IAP) repeat"/>
    <property type="match status" value="1"/>
</dbReference>
<dbReference type="InterPro" id="IPR001841">
    <property type="entry name" value="Znf_RING"/>
</dbReference>
<dbReference type="GO" id="GO:0008270">
    <property type="term" value="F:zinc ion binding"/>
    <property type="evidence" value="ECO:0007669"/>
    <property type="project" value="UniProtKB-KW"/>
</dbReference>
<dbReference type="GO" id="GO:0051726">
    <property type="term" value="P:regulation of cell cycle"/>
    <property type="evidence" value="ECO:0007669"/>
    <property type="project" value="TreeGrafter"/>
</dbReference>
<dbReference type="FunFam" id="1.10.1170.10:FF:000002">
    <property type="entry name" value="Baculoviral IAP repeat containing 7"/>
    <property type="match status" value="1"/>
</dbReference>
<keyword evidence="3 5" id="KW-0863">Zinc-finger</keyword>
<reference evidence="8" key="1">
    <citation type="submission" date="2022-08" db="UniProtKB">
        <authorList>
            <consortium name="EnsemblMetazoa"/>
        </authorList>
    </citation>
    <scope>IDENTIFICATION</scope>
    <source>
        <strain evidence="8">05x7-T-G4-1.051#20</strain>
    </source>
</reference>
<feature type="region of interest" description="Disordered" evidence="6">
    <location>
        <begin position="127"/>
        <end position="157"/>
    </location>
</feature>